<keyword evidence="2" id="KW-1185">Reference proteome</keyword>
<name>A0A9N9CL14_FUNMO</name>
<proteinExistence type="predicted"/>
<organism evidence="1 2">
    <name type="scientific">Funneliformis mosseae</name>
    <name type="common">Endomycorrhizal fungus</name>
    <name type="synonym">Glomus mosseae</name>
    <dbReference type="NCBI Taxonomy" id="27381"/>
    <lineage>
        <taxon>Eukaryota</taxon>
        <taxon>Fungi</taxon>
        <taxon>Fungi incertae sedis</taxon>
        <taxon>Mucoromycota</taxon>
        <taxon>Glomeromycotina</taxon>
        <taxon>Glomeromycetes</taxon>
        <taxon>Glomerales</taxon>
        <taxon>Glomeraceae</taxon>
        <taxon>Funneliformis</taxon>
    </lineage>
</organism>
<dbReference type="AlphaFoldDB" id="A0A9N9CL14"/>
<dbReference type="EMBL" id="CAJVPP010002547">
    <property type="protein sequence ID" value="CAG8603804.1"/>
    <property type="molecule type" value="Genomic_DNA"/>
</dbReference>
<reference evidence="1" key="1">
    <citation type="submission" date="2021-06" db="EMBL/GenBank/DDBJ databases">
        <authorList>
            <person name="Kallberg Y."/>
            <person name="Tangrot J."/>
            <person name="Rosling A."/>
        </authorList>
    </citation>
    <scope>NUCLEOTIDE SEQUENCE</scope>
    <source>
        <strain evidence="1">87-6 pot B 2015</strain>
    </source>
</reference>
<sequence>TSLSHYTIEYLRTWLFEDDFREIIHIGYNEVISFTEYLQINNQIAPLM</sequence>
<evidence type="ECO:0000313" key="2">
    <source>
        <dbReference type="Proteomes" id="UP000789375"/>
    </source>
</evidence>
<gene>
    <name evidence="1" type="ORF">FMOSSE_LOCUS9090</name>
</gene>
<comment type="caution">
    <text evidence="1">The sequence shown here is derived from an EMBL/GenBank/DDBJ whole genome shotgun (WGS) entry which is preliminary data.</text>
</comment>
<evidence type="ECO:0000313" key="1">
    <source>
        <dbReference type="EMBL" id="CAG8603804.1"/>
    </source>
</evidence>
<feature type="non-terminal residue" evidence="1">
    <location>
        <position position="1"/>
    </location>
</feature>
<dbReference type="Proteomes" id="UP000789375">
    <property type="component" value="Unassembled WGS sequence"/>
</dbReference>
<protein>
    <submittedName>
        <fullName evidence="1">101_t:CDS:1</fullName>
    </submittedName>
</protein>
<accession>A0A9N9CL14</accession>